<reference evidence="3" key="1">
    <citation type="journal article" date="2019" name="Int. J. Syst. Evol. Microbiol.">
        <title>The Global Catalogue of Microorganisms (GCM) 10K type strain sequencing project: providing services to taxonomists for standard genome sequencing and annotation.</title>
        <authorList>
            <consortium name="The Broad Institute Genomics Platform"/>
            <consortium name="The Broad Institute Genome Sequencing Center for Infectious Disease"/>
            <person name="Wu L."/>
            <person name="Ma J."/>
        </authorList>
    </citation>
    <scope>NUCLEOTIDE SEQUENCE [LARGE SCALE GENOMIC DNA]</scope>
    <source>
        <strain evidence="3">JCM 17926</strain>
    </source>
</reference>
<dbReference type="EMBL" id="BAABHC010000016">
    <property type="protein sequence ID" value="GAA4436172.1"/>
    <property type="molecule type" value="Genomic_DNA"/>
</dbReference>
<comment type="caution">
    <text evidence="2">The sequence shown here is derived from an EMBL/GenBank/DDBJ whole genome shotgun (WGS) entry which is preliminary data.</text>
</comment>
<evidence type="ECO:0000313" key="2">
    <source>
        <dbReference type="EMBL" id="GAA4436172.1"/>
    </source>
</evidence>
<gene>
    <name evidence="2" type="ORF">GCM10023188_28940</name>
</gene>
<organism evidence="2 3">
    <name type="scientific">Pontibacter saemangeumensis</name>
    <dbReference type="NCBI Taxonomy" id="1084525"/>
    <lineage>
        <taxon>Bacteria</taxon>
        <taxon>Pseudomonadati</taxon>
        <taxon>Bacteroidota</taxon>
        <taxon>Cytophagia</taxon>
        <taxon>Cytophagales</taxon>
        <taxon>Hymenobacteraceae</taxon>
        <taxon>Pontibacter</taxon>
    </lineage>
</organism>
<sequence>MERNEWNNRAGYGNEQHRNRSKQDRADEDSYRGAYRLDISSDHRNQSTWDGFGPQSDRSRRRGPDYNQDYNRNYNYDFNRNYNSDQRRNRDDSAGENDQFRDSRSGDRSRNTPNWEEHYHPTSTGYGSRSGARGGNRQDRDPYGSGNFESDYRRDSYGSGGGANYGNMAGSLSYGYDGDYNSNPDWNRRYDPMSGHRRSYHGDYESRHPESGQYRDKRNRSGNNDSSWF</sequence>
<name>A0ABP8LWE9_9BACT</name>
<dbReference type="Proteomes" id="UP001500552">
    <property type="component" value="Unassembled WGS sequence"/>
</dbReference>
<evidence type="ECO:0008006" key="4">
    <source>
        <dbReference type="Google" id="ProtNLM"/>
    </source>
</evidence>
<feature type="compositionally biased region" description="Basic and acidic residues" evidence="1">
    <location>
        <begin position="15"/>
        <end position="31"/>
    </location>
</feature>
<evidence type="ECO:0000313" key="3">
    <source>
        <dbReference type="Proteomes" id="UP001500552"/>
    </source>
</evidence>
<keyword evidence="3" id="KW-1185">Reference proteome</keyword>
<feature type="region of interest" description="Disordered" evidence="1">
    <location>
        <begin position="1"/>
        <end position="155"/>
    </location>
</feature>
<evidence type="ECO:0000256" key="1">
    <source>
        <dbReference type="SAM" id="MobiDB-lite"/>
    </source>
</evidence>
<feature type="region of interest" description="Disordered" evidence="1">
    <location>
        <begin position="191"/>
        <end position="229"/>
    </location>
</feature>
<dbReference type="RefSeq" id="WP_345160090.1">
    <property type="nucleotide sequence ID" value="NZ_BAABHC010000016.1"/>
</dbReference>
<feature type="compositionally biased region" description="Low complexity" evidence="1">
    <location>
        <begin position="65"/>
        <end position="83"/>
    </location>
</feature>
<feature type="compositionally biased region" description="Basic and acidic residues" evidence="1">
    <location>
        <begin position="200"/>
        <end position="216"/>
    </location>
</feature>
<proteinExistence type="predicted"/>
<feature type="compositionally biased region" description="Basic and acidic residues" evidence="1">
    <location>
        <begin position="85"/>
        <end position="120"/>
    </location>
</feature>
<protein>
    <recommendedName>
        <fullName evidence="4">SWFGD domain-containing protein</fullName>
    </recommendedName>
</protein>
<accession>A0ABP8LWE9</accession>